<dbReference type="SUPFAM" id="SSF160631">
    <property type="entry name" value="SMI1/KNR4-like"/>
    <property type="match status" value="1"/>
</dbReference>
<gene>
    <name evidence="4" type="ORF">P167DRAFT_351585</name>
</gene>
<feature type="compositionally biased region" description="Polar residues" evidence="2">
    <location>
        <begin position="399"/>
        <end position="410"/>
    </location>
</feature>
<dbReference type="InParanoid" id="A0A3N4L007"/>
<evidence type="ECO:0000313" key="4">
    <source>
        <dbReference type="EMBL" id="RPB16137.1"/>
    </source>
</evidence>
<dbReference type="PANTHER" id="PTHR47432:SF1">
    <property type="entry name" value="CELL WALL ASSEMBLY REGULATOR SMI1"/>
    <property type="match status" value="1"/>
</dbReference>
<dbReference type="Proteomes" id="UP000277580">
    <property type="component" value="Unassembled WGS sequence"/>
</dbReference>
<dbReference type="InterPro" id="IPR009203">
    <property type="entry name" value="Knr4/Smi1"/>
</dbReference>
<feature type="region of interest" description="Disordered" evidence="2">
    <location>
        <begin position="374"/>
        <end position="443"/>
    </location>
</feature>
<dbReference type="InterPro" id="IPR051873">
    <property type="entry name" value="KNR4/SMI1_regulator"/>
</dbReference>
<dbReference type="PANTHER" id="PTHR47432">
    <property type="entry name" value="CELL WALL ASSEMBLY REGULATOR SMI1"/>
    <property type="match status" value="1"/>
</dbReference>
<organism evidence="4 5">
    <name type="scientific">Morchella conica CCBAS932</name>
    <dbReference type="NCBI Taxonomy" id="1392247"/>
    <lineage>
        <taxon>Eukaryota</taxon>
        <taxon>Fungi</taxon>
        <taxon>Dikarya</taxon>
        <taxon>Ascomycota</taxon>
        <taxon>Pezizomycotina</taxon>
        <taxon>Pezizomycetes</taxon>
        <taxon>Pezizales</taxon>
        <taxon>Morchellaceae</taxon>
        <taxon>Morchella</taxon>
    </lineage>
</organism>
<dbReference type="Gene3D" id="3.40.1580.10">
    <property type="entry name" value="SMI1/KNR4-like"/>
    <property type="match status" value="1"/>
</dbReference>
<dbReference type="GO" id="GO:0043332">
    <property type="term" value="C:mating projection tip"/>
    <property type="evidence" value="ECO:0007669"/>
    <property type="project" value="TreeGrafter"/>
</dbReference>
<accession>A0A3N4L007</accession>
<dbReference type="EMBL" id="ML119110">
    <property type="protein sequence ID" value="RPB16137.1"/>
    <property type="molecule type" value="Genomic_DNA"/>
</dbReference>
<dbReference type="SMART" id="SM00860">
    <property type="entry name" value="SMI1_KNR4"/>
    <property type="match status" value="1"/>
</dbReference>
<name>A0A3N4L007_9PEZI</name>
<evidence type="ECO:0000256" key="2">
    <source>
        <dbReference type="SAM" id="MobiDB-lite"/>
    </source>
</evidence>
<evidence type="ECO:0000313" key="5">
    <source>
        <dbReference type="Proteomes" id="UP000277580"/>
    </source>
</evidence>
<feature type="region of interest" description="Disordered" evidence="2">
    <location>
        <begin position="26"/>
        <end position="134"/>
    </location>
</feature>
<dbReference type="InterPro" id="IPR018958">
    <property type="entry name" value="Knr4/Smi1-like_dom"/>
</dbReference>
<feature type="region of interest" description="Disordered" evidence="2">
    <location>
        <begin position="492"/>
        <end position="514"/>
    </location>
</feature>
<comment type="similarity">
    <text evidence="1">Belongs to the KNR4/SMI1 family.</text>
</comment>
<proteinExistence type="inferred from homology"/>
<dbReference type="InterPro" id="IPR037883">
    <property type="entry name" value="Knr4/Smi1-like_sf"/>
</dbReference>
<dbReference type="OrthoDB" id="2305498at2759"/>
<dbReference type="AlphaFoldDB" id="A0A3N4L007"/>
<reference evidence="4 5" key="1">
    <citation type="journal article" date="2018" name="Nat. Ecol. Evol.">
        <title>Pezizomycetes genomes reveal the molecular basis of ectomycorrhizal truffle lifestyle.</title>
        <authorList>
            <person name="Murat C."/>
            <person name="Payen T."/>
            <person name="Noel B."/>
            <person name="Kuo A."/>
            <person name="Morin E."/>
            <person name="Chen J."/>
            <person name="Kohler A."/>
            <person name="Krizsan K."/>
            <person name="Balestrini R."/>
            <person name="Da Silva C."/>
            <person name="Montanini B."/>
            <person name="Hainaut M."/>
            <person name="Levati E."/>
            <person name="Barry K.W."/>
            <person name="Belfiori B."/>
            <person name="Cichocki N."/>
            <person name="Clum A."/>
            <person name="Dockter R.B."/>
            <person name="Fauchery L."/>
            <person name="Guy J."/>
            <person name="Iotti M."/>
            <person name="Le Tacon F."/>
            <person name="Lindquist E.A."/>
            <person name="Lipzen A."/>
            <person name="Malagnac F."/>
            <person name="Mello A."/>
            <person name="Molinier V."/>
            <person name="Miyauchi S."/>
            <person name="Poulain J."/>
            <person name="Riccioni C."/>
            <person name="Rubini A."/>
            <person name="Sitrit Y."/>
            <person name="Splivallo R."/>
            <person name="Traeger S."/>
            <person name="Wang M."/>
            <person name="Zifcakova L."/>
            <person name="Wipf D."/>
            <person name="Zambonelli A."/>
            <person name="Paolocci F."/>
            <person name="Nowrousian M."/>
            <person name="Ottonello S."/>
            <person name="Baldrian P."/>
            <person name="Spatafora J.W."/>
            <person name="Henrissat B."/>
            <person name="Nagy L.G."/>
            <person name="Aury J.M."/>
            <person name="Wincker P."/>
            <person name="Grigoriev I.V."/>
            <person name="Bonfante P."/>
            <person name="Martin F.M."/>
        </authorList>
    </citation>
    <scope>NUCLEOTIDE SEQUENCE [LARGE SCALE GENOMIC DNA]</scope>
    <source>
        <strain evidence="4 5">CCBAS932</strain>
    </source>
</reference>
<feature type="domain" description="Knr4/Smi1-like" evidence="3">
    <location>
        <begin position="163"/>
        <end position="330"/>
    </location>
</feature>
<feature type="region of interest" description="Disordered" evidence="2">
    <location>
        <begin position="230"/>
        <end position="249"/>
    </location>
</feature>
<protein>
    <submittedName>
        <fullName evidence="4">Cell wall assembly and cell proliferation coordinating protein</fullName>
    </submittedName>
</protein>
<dbReference type="PIRSF" id="PIRSF017023">
    <property type="entry name" value="KNR4"/>
    <property type="match status" value="1"/>
</dbReference>
<dbReference type="STRING" id="1392247.A0A3N4L007"/>
<evidence type="ECO:0000256" key="1">
    <source>
        <dbReference type="ARBA" id="ARBA00005303"/>
    </source>
</evidence>
<sequence>MASNSGLGSGLKSFWHAMTSNDRHANHDSPYRVLSTNTHQPLNGGGGVGRNPPLQGVSSPGMETGLNSNYHEENRSTASLAGTPGVYPPRSPGGSINGPNSPYTPGMRSSVITNEAPPGGGIAMQDFGADGMPPPPPISHTWSRIDRWCEDNYPELFDQICTPATVNDINELEYSLDCSLPQDLRESLLIHDGQERGGTPTGLIFGAMLLDCEEMLDEWKNWRVVESEYLTQPPSGQKPPVGEAGSSKAESAALGRQELLARQTSQPDGSIQKAYAHPGWIPVARDWGGNNIAVDVAPGPNGTWGQVILFGRDYDCKYVVAKSWAHFMAMVADDMQSPHWYVDEETQELKLKDPRAPRSEPGYMDILRVRNERKYGRRRFSRGPPPRPNSLPGSPRGTMSPTSFSPTNGARSGLTRPAKEENSLSDNHLKPPSKKTSKPLRSVAEEIPAPVAVHTRLEGELLRNNSSSNLLGDLVEEKTSATVKALEEIALSDEKASAGDEISQPPTAVKKVEA</sequence>
<dbReference type="Pfam" id="PF09346">
    <property type="entry name" value="SMI1_KNR4"/>
    <property type="match status" value="1"/>
</dbReference>
<evidence type="ECO:0000259" key="3">
    <source>
        <dbReference type="SMART" id="SM00860"/>
    </source>
</evidence>
<dbReference type="GO" id="GO:0070880">
    <property type="term" value="P:fungal-type cell wall beta-glucan biosynthetic process"/>
    <property type="evidence" value="ECO:0007669"/>
    <property type="project" value="TreeGrafter"/>
</dbReference>
<keyword evidence="5" id="KW-1185">Reference proteome</keyword>